<dbReference type="InterPro" id="IPR035911">
    <property type="entry name" value="MurE/MurF_N"/>
</dbReference>
<feature type="domain" description="Mur ligase N-terminal catalytic" evidence="14">
    <location>
        <begin position="22"/>
        <end position="98"/>
    </location>
</feature>
<feature type="domain" description="Mur ligase C-terminal" evidence="15">
    <location>
        <begin position="329"/>
        <end position="457"/>
    </location>
</feature>
<comment type="function">
    <text evidence="12">Catalyzes the addition of meso-diaminopimelic acid to the nucleotide precursor UDP-N-acetylmuramoyl-L-alanyl-D-glutamate (UMAG) in the biosynthesis of bacterial cell-wall peptidoglycan.</text>
</comment>
<evidence type="ECO:0000259" key="15">
    <source>
        <dbReference type="Pfam" id="PF02875"/>
    </source>
</evidence>
<name>A0A810PLM4_9FIRM</name>
<keyword evidence="18" id="KW-1185">Reference proteome</keyword>
<dbReference type="InterPro" id="IPR005761">
    <property type="entry name" value="UDP-N-AcMur-Glu-dNH2Pim_ligase"/>
</dbReference>
<evidence type="ECO:0000256" key="3">
    <source>
        <dbReference type="ARBA" id="ARBA00022490"/>
    </source>
</evidence>
<keyword evidence="11 12" id="KW-0961">Cell wall biogenesis/degradation</keyword>
<organism evidence="17 18">
    <name type="scientific">Vescimonas fastidiosa</name>
    <dbReference type="NCBI Taxonomy" id="2714353"/>
    <lineage>
        <taxon>Bacteria</taxon>
        <taxon>Bacillati</taxon>
        <taxon>Bacillota</taxon>
        <taxon>Clostridia</taxon>
        <taxon>Eubacteriales</taxon>
        <taxon>Oscillospiraceae</taxon>
        <taxon>Vescimonas</taxon>
    </lineage>
</organism>
<feature type="binding site" evidence="12">
    <location>
        <position position="30"/>
    </location>
    <ligand>
        <name>UDP-N-acetyl-alpha-D-muramoyl-L-alanyl-D-glutamate</name>
        <dbReference type="ChEBI" id="CHEBI:83900"/>
    </ligand>
</feature>
<feature type="binding site" evidence="12">
    <location>
        <position position="455"/>
    </location>
    <ligand>
        <name>meso-2,6-diaminopimelate</name>
        <dbReference type="ChEBI" id="CHEBI:57791"/>
    </ligand>
</feature>
<dbReference type="UniPathway" id="UPA00219"/>
<dbReference type="Pfam" id="PF02875">
    <property type="entry name" value="Mur_ligase_C"/>
    <property type="match status" value="1"/>
</dbReference>
<dbReference type="PROSITE" id="PS01011">
    <property type="entry name" value="FOLYLPOLYGLU_SYNT_1"/>
    <property type="match status" value="1"/>
</dbReference>
<dbReference type="NCBIfam" id="NF001126">
    <property type="entry name" value="PRK00139.1-4"/>
    <property type="match status" value="1"/>
</dbReference>
<keyword evidence="8 12" id="KW-0133">Cell shape</keyword>
<dbReference type="NCBIfam" id="TIGR01085">
    <property type="entry name" value="murE"/>
    <property type="match status" value="1"/>
</dbReference>
<dbReference type="GO" id="GO:0051301">
    <property type="term" value="P:cell division"/>
    <property type="evidence" value="ECO:0007669"/>
    <property type="project" value="UniProtKB-KW"/>
</dbReference>
<dbReference type="PANTHER" id="PTHR23135:SF4">
    <property type="entry name" value="UDP-N-ACETYLMURAMOYL-L-ALANYL-D-GLUTAMATE--2,6-DIAMINOPIMELATE LIGASE MURE HOMOLOG, CHLOROPLASTIC"/>
    <property type="match status" value="1"/>
</dbReference>
<feature type="binding site" evidence="12">
    <location>
        <position position="181"/>
    </location>
    <ligand>
        <name>UDP-N-acetyl-alpha-D-muramoyl-L-alanyl-D-glutamate</name>
        <dbReference type="ChEBI" id="CHEBI:83900"/>
    </ligand>
</feature>
<dbReference type="Pfam" id="PF01225">
    <property type="entry name" value="Mur_ligase"/>
    <property type="match status" value="1"/>
</dbReference>
<dbReference type="EC" id="6.3.2.13" evidence="12"/>
<dbReference type="Gene3D" id="3.40.1190.10">
    <property type="entry name" value="Mur-like, catalytic domain"/>
    <property type="match status" value="1"/>
</dbReference>
<dbReference type="InterPro" id="IPR004101">
    <property type="entry name" value="Mur_ligase_C"/>
</dbReference>
<feature type="domain" description="Mur ligase central" evidence="16">
    <location>
        <begin position="110"/>
        <end position="307"/>
    </location>
</feature>
<keyword evidence="4 12" id="KW-0436">Ligase</keyword>
<dbReference type="HAMAP" id="MF_00208">
    <property type="entry name" value="MurE"/>
    <property type="match status" value="1"/>
</dbReference>
<feature type="binding site" evidence="12">
    <location>
        <begin position="154"/>
        <end position="155"/>
    </location>
    <ligand>
        <name>UDP-N-acetyl-alpha-D-muramoyl-L-alanyl-D-glutamate</name>
        <dbReference type="ChEBI" id="CHEBI:83900"/>
    </ligand>
</feature>
<comment type="similarity">
    <text evidence="2 12">Belongs to the MurCDEF family. MurE subfamily.</text>
</comment>
<reference evidence="17" key="1">
    <citation type="submission" date="2020-09" db="EMBL/GenBank/DDBJ databases">
        <title>New species isolated from human feces.</title>
        <authorList>
            <person name="Kitahara M."/>
            <person name="Shigeno Y."/>
            <person name="Shime M."/>
            <person name="Matsumoto Y."/>
            <person name="Nakamura S."/>
            <person name="Motooka D."/>
            <person name="Fukuoka S."/>
            <person name="Nishikawa H."/>
            <person name="Benno Y."/>
        </authorList>
    </citation>
    <scope>NUCLEOTIDE SEQUENCE</scope>
    <source>
        <strain evidence="17">MM35</strain>
    </source>
</reference>
<feature type="modified residue" description="N6-carboxylysine" evidence="12">
    <location>
        <position position="221"/>
    </location>
</feature>
<dbReference type="GO" id="GO:0000287">
    <property type="term" value="F:magnesium ion binding"/>
    <property type="evidence" value="ECO:0007669"/>
    <property type="project" value="UniProtKB-UniRule"/>
</dbReference>
<dbReference type="NCBIfam" id="NF001124">
    <property type="entry name" value="PRK00139.1-2"/>
    <property type="match status" value="1"/>
</dbReference>
<gene>
    <name evidence="12 17" type="primary">murE</name>
    <name evidence="17" type="ORF">MM35RIKEN_01010</name>
</gene>
<dbReference type="Proteomes" id="UP000681343">
    <property type="component" value="Chromosome"/>
</dbReference>
<keyword evidence="5 12" id="KW-0132">Cell division</keyword>
<evidence type="ECO:0000256" key="8">
    <source>
        <dbReference type="ARBA" id="ARBA00022960"/>
    </source>
</evidence>
<dbReference type="GO" id="GO:0071555">
    <property type="term" value="P:cell wall organization"/>
    <property type="evidence" value="ECO:0007669"/>
    <property type="project" value="UniProtKB-KW"/>
</dbReference>
<evidence type="ECO:0000259" key="14">
    <source>
        <dbReference type="Pfam" id="PF01225"/>
    </source>
</evidence>
<dbReference type="InterPro" id="IPR036565">
    <property type="entry name" value="Mur-like_cat_sf"/>
</dbReference>
<dbReference type="SUPFAM" id="SSF53244">
    <property type="entry name" value="MurD-like peptide ligases, peptide-binding domain"/>
    <property type="match status" value="1"/>
</dbReference>
<dbReference type="Gene3D" id="3.90.190.20">
    <property type="entry name" value="Mur ligase, C-terminal domain"/>
    <property type="match status" value="1"/>
</dbReference>
<comment type="cofactor">
    <cofactor evidence="12">
        <name>Mg(2+)</name>
        <dbReference type="ChEBI" id="CHEBI:18420"/>
    </cofactor>
</comment>
<dbReference type="AlphaFoldDB" id="A0A810PLM4"/>
<dbReference type="InterPro" id="IPR000713">
    <property type="entry name" value="Mur_ligase_N"/>
</dbReference>
<keyword evidence="10 12" id="KW-0131">Cell cycle</keyword>
<feature type="binding site" evidence="12">
    <location>
        <position position="189"/>
    </location>
    <ligand>
        <name>UDP-N-acetyl-alpha-D-muramoyl-L-alanyl-D-glutamate</name>
        <dbReference type="ChEBI" id="CHEBI:83900"/>
    </ligand>
</feature>
<protein>
    <recommendedName>
        <fullName evidence="12">UDP-N-acetylmuramoyl-L-alanyl-D-glutamate--2,6-diaminopimelate ligase</fullName>
        <ecNumber evidence="12">6.3.2.13</ecNumber>
    </recommendedName>
    <alternativeName>
        <fullName evidence="12">Meso-A2pm-adding enzyme</fullName>
    </alternativeName>
    <alternativeName>
        <fullName evidence="12">Meso-diaminopimelate-adding enzyme</fullName>
    </alternativeName>
    <alternativeName>
        <fullName evidence="12">UDP-MurNAc-L-Ala-D-Glu:meso-diaminopimelate ligase</fullName>
    </alternativeName>
    <alternativeName>
        <fullName evidence="12">UDP-MurNAc-tripeptide synthetase</fullName>
    </alternativeName>
    <alternativeName>
        <fullName evidence="12">UDP-N-acetylmuramyl-tripeptide synthetase</fullName>
    </alternativeName>
</protein>
<feature type="binding site" evidence="12">
    <location>
        <position position="187"/>
    </location>
    <ligand>
        <name>UDP-N-acetyl-alpha-D-muramoyl-L-alanyl-D-glutamate</name>
        <dbReference type="ChEBI" id="CHEBI:83900"/>
    </ligand>
</feature>
<sequence>MRLRELLHGVEVIRQNVPESLEITGVFCDSRETEKDSVFVAIPGNRCDGGDYALEALKRGAAAVACQGKPPENLPRGAPLILVPDARKALAHLACNWYGNPAKSLKLIGVTGTNGKTTTTYLIKHILEATGEKTGLIGTVENRAGEERFPARRTTPNALEIQKILGKMVTNRCKFGVMEVSSHALLQDRTENIPFTVGVFTNLTEDHLDYHKTMEHYCDAKAKLFRHCRTAACNGDDPWRQRILAGSRCPVLLYGLGEEADLRGEDIRLFSRGVEFTVRENEKRIPVQVGVPGRFSVYNTLGAMAACRLLGISAETCAQALRTFPGVKGRMEVVPTPGKPYTLLIDYAHTPDALENVLQTARGFARGRVIAVFGCGGDREKEKRPRMGQAVARLADFAVVTSDNPRTEDPEAIIRDILPGMAAAAGRYAVEPDRRKAIALAMEQGRAGDVILLCGKGHETYQEIGNETRPMDEREIVRSLL</sequence>
<dbReference type="GO" id="GO:0008765">
    <property type="term" value="F:UDP-N-acetylmuramoylalanyl-D-glutamate-2,6-diaminopimelate ligase activity"/>
    <property type="evidence" value="ECO:0007669"/>
    <property type="project" value="UniProtKB-UniRule"/>
</dbReference>
<evidence type="ECO:0000256" key="12">
    <source>
        <dbReference type="HAMAP-Rule" id="MF_00208"/>
    </source>
</evidence>
<evidence type="ECO:0000256" key="2">
    <source>
        <dbReference type="ARBA" id="ARBA00005898"/>
    </source>
</evidence>
<feature type="binding site" evidence="12">
    <location>
        <position position="379"/>
    </location>
    <ligand>
        <name>meso-2,6-diaminopimelate</name>
        <dbReference type="ChEBI" id="CHEBI:57791"/>
    </ligand>
</feature>
<feature type="binding site" evidence="12">
    <location>
        <position position="459"/>
    </location>
    <ligand>
        <name>meso-2,6-diaminopimelate</name>
        <dbReference type="ChEBI" id="CHEBI:57791"/>
    </ligand>
</feature>
<accession>A0A810PLM4</accession>
<evidence type="ECO:0000256" key="9">
    <source>
        <dbReference type="ARBA" id="ARBA00022984"/>
    </source>
</evidence>
<feature type="short sequence motif" description="Meso-diaminopimelate recognition motif" evidence="12">
    <location>
        <begin position="403"/>
        <end position="406"/>
    </location>
</feature>
<dbReference type="Pfam" id="PF08245">
    <property type="entry name" value="Mur_ligase_M"/>
    <property type="match status" value="1"/>
</dbReference>
<dbReference type="InterPro" id="IPR036615">
    <property type="entry name" value="Mur_ligase_C_dom_sf"/>
</dbReference>
<feature type="binding site" evidence="12">
    <location>
        <begin position="112"/>
        <end position="118"/>
    </location>
    <ligand>
        <name>ATP</name>
        <dbReference type="ChEBI" id="CHEBI:30616"/>
    </ligand>
</feature>
<evidence type="ECO:0000256" key="10">
    <source>
        <dbReference type="ARBA" id="ARBA00023306"/>
    </source>
</evidence>
<evidence type="ECO:0000256" key="5">
    <source>
        <dbReference type="ARBA" id="ARBA00022618"/>
    </source>
</evidence>
<comment type="pathway">
    <text evidence="1 12 13">Cell wall biogenesis; peptidoglycan biosynthesis.</text>
</comment>
<evidence type="ECO:0000313" key="17">
    <source>
        <dbReference type="EMBL" id="BCK77909.1"/>
    </source>
</evidence>
<dbReference type="SUPFAM" id="SSF53623">
    <property type="entry name" value="MurD-like peptide ligases, catalytic domain"/>
    <property type="match status" value="1"/>
</dbReference>
<keyword evidence="7 12" id="KW-0067">ATP-binding</keyword>
<dbReference type="GO" id="GO:0004326">
    <property type="term" value="F:tetrahydrofolylpolyglutamate synthase activity"/>
    <property type="evidence" value="ECO:0007669"/>
    <property type="project" value="InterPro"/>
</dbReference>
<comment type="subcellular location">
    <subcellularLocation>
        <location evidence="12 13">Cytoplasm</location>
    </subcellularLocation>
</comment>
<evidence type="ECO:0000256" key="13">
    <source>
        <dbReference type="RuleBase" id="RU004135"/>
    </source>
</evidence>
<dbReference type="Gene3D" id="3.40.1390.10">
    <property type="entry name" value="MurE/MurF, N-terminal domain"/>
    <property type="match status" value="1"/>
</dbReference>
<proteinExistence type="inferred from homology"/>
<evidence type="ECO:0000256" key="6">
    <source>
        <dbReference type="ARBA" id="ARBA00022741"/>
    </source>
</evidence>
<dbReference type="KEGG" id="vfa:MM35RIKEN_01010"/>
<dbReference type="SUPFAM" id="SSF63418">
    <property type="entry name" value="MurE/MurF N-terminal domain"/>
    <property type="match status" value="1"/>
</dbReference>
<feature type="binding site" evidence="12">
    <location>
        <begin position="403"/>
        <end position="406"/>
    </location>
    <ligand>
        <name>meso-2,6-diaminopimelate</name>
        <dbReference type="ChEBI" id="CHEBI:57791"/>
    </ligand>
</feature>
<dbReference type="RefSeq" id="WP_212818354.1">
    <property type="nucleotide sequence ID" value="NZ_AP023415.1"/>
</dbReference>
<keyword evidence="6 12" id="KW-0547">Nucleotide-binding</keyword>
<dbReference type="InterPro" id="IPR018109">
    <property type="entry name" value="Folylpolyglutamate_synth_CS"/>
</dbReference>
<keyword evidence="9 12" id="KW-0573">Peptidoglycan synthesis</keyword>
<keyword evidence="3 12" id="KW-0963">Cytoplasm</keyword>
<comment type="PTM">
    <text evidence="12">Carboxylation is probably crucial for Mg(2+) binding and, consequently, for the gamma-phosphate positioning of ATP.</text>
</comment>
<keyword evidence="12" id="KW-0460">Magnesium</keyword>
<dbReference type="GO" id="GO:0005524">
    <property type="term" value="F:ATP binding"/>
    <property type="evidence" value="ECO:0007669"/>
    <property type="project" value="UniProtKB-UniRule"/>
</dbReference>
<evidence type="ECO:0000256" key="7">
    <source>
        <dbReference type="ARBA" id="ARBA00022840"/>
    </source>
</evidence>
<dbReference type="PANTHER" id="PTHR23135">
    <property type="entry name" value="MUR LIGASE FAMILY MEMBER"/>
    <property type="match status" value="1"/>
</dbReference>
<dbReference type="InterPro" id="IPR013221">
    <property type="entry name" value="Mur_ligase_cen"/>
</dbReference>
<dbReference type="GO" id="GO:0008360">
    <property type="term" value="P:regulation of cell shape"/>
    <property type="evidence" value="ECO:0007669"/>
    <property type="project" value="UniProtKB-KW"/>
</dbReference>
<evidence type="ECO:0000256" key="11">
    <source>
        <dbReference type="ARBA" id="ARBA00023316"/>
    </source>
</evidence>
<dbReference type="GO" id="GO:0005737">
    <property type="term" value="C:cytoplasm"/>
    <property type="evidence" value="ECO:0007669"/>
    <property type="project" value="UniProtKB-SubCell"/>
</dbReference>
<evidence type="ECO:0000313" key="18">
    <source>
        <dbReference type="Proteomes" id="UP000681343"/>
    </source>
</evidence>
<evidence type="ECO:0000259" key="16">
    <source>
        <dbReference type="Pfam" id="PF08245"/>
    </source>
</evidence>
<evidence type="ECO:0000256" key="4">
    <source>
        <dbReference type="ARBA" id="ARBA00022598"/>
    </source>
</evidence>
<dbReference type="GO" id="GO:0009252">
    <property type="term" value="P:peptidoglycan biosynthetic process"/>
    <property type="evidence" value="ECO:0007669"/>
    <property type="project" value="UniProtKB-UniRule"/>
</dbReference>
<comment type="catalytic activity">
    <reaction evidence="12">
        <text>UDP-N-acetyl-alpha-D-muramoyl-L-alanyl-D-glutamate + meso-2,6-diaminopimelate + ATP = UDP-N-acetyl-alpha-D-muramoyl-L-alanyl-gamma-D-glutamyl-meso-2,6-diaminopimelate + ADP + phosphate + H(+)</text>
        <dbReference type="Rhea" id="RHEA:23676"/>
        <dbReference type="ChEBI" id="CHEBI:15378"/>
        <dbReference type="ChEBI" id="CHEBI:30616"/>
        <dbReference type="ChEBI" id="CHEBI:43474"/>
        <dbReference type="ChEBI" id="CHEBI:57791"/>
        <dbReference type="ChEBI" id="CHEBI:83900"/>
        <dbReference type="ChEBI" id="CHEBI:83905"/>
        <dbReference type="ChEBI" id="CHEBI:456216"/>
        <dbReference type="EC" id="6.3.2.13"/>
    </reaction>
</comment>
<comment type="caution">
    <text evidence="12">Lacks conserved residue(s) required for the propagation of feature annotation.</text>
</comment>
<dbReference type="EMBL" id="AP023415">
    <property type="protein sequence ID" value="BCK77909.1"/>
    <property type="molecule type" value="Genomic_DNA"/>
</dbReference>
<evidence type="ECO:0000256" key="1">
    <source>
        <dbReference type="ARBA" id="ARBA00004752"/>
    </source>
</evidence>